<dbReference type="Proteomes" id="UP000604046">
    <property type="component" value="Unassembled WGS sequence"/>
</dbReference>
<feature type="non-terminal residue" evidence="5">
    <location>
        <position position="496"/>
    </location>
</feature>
<dbReference type="GO" id="GO:0005975">
    <property type="term" value="P:carbohydrate metabolic process"/>
    <property type="evidence" value="ECO:0007669"/>
    <property type="project" value="InterPro"/>
</dbReference>
<dbReference type="GO" id="GO:0090599">
    <property type="term" value="F:alpha-glucosidase activity"/>
    <property type="evidence" value="ECO:0007669"/>
    <property type="project" value="TreeGrafter"/>
</dbReference>
<dbReference type="EMBL" id="CAJNDS010002224">
    <property type="protein sequence ID" value="CAE7381411.1"/>
    <property type="molecule type" value="Genomic_DNA"/>
</dbReference>
<proteinExistence type="inferred from homology"/>
<organism evidence="5 6">
    <name type="scientific">Symbiodinium natans</name>
    <dbReference type="NCBI Taxonomy" id="878477"/>
    <lineage>
        <taxon>Eukaryota</taxon>
        <taxon>Sar</taxon>
        <taxon>Alveolata</taxon>
        <taxon>Dinophyceae</taxon>
        <taxon>Suessiales</taxon>
        <taxon>Symbiodiniaceae</taxon>
        <taxon>Symbiodinium</taxon>
    </lineage>
</organism>
<dbReference type="PANTHER" id="PTHR22762:SF89">
    <property type="entry name" value="ALPHA-XYLOSIDASE"/>
    <property type="match status" value="1"/>
</dbReference>
<comment type="similarity">
    <text evidence="1 2">Belongs to the glycosyl hydrolase 31 family.</text>
</comment>
<dbReference type="GO" id="GO:0006491">
    <property type="term" value="P:N-glycan processing"/>
    <property type="evidence" value="ECO:0007669"/>
    <property type="project" value="TreeGrafter"/>
</dbReference>
<dbReference type="AlphaFoldDB" id="A0A812QDT8"/>
<accession>A0A812QDT8</accession>
<dbReference type="SUPFAM" id="SSF51445">
    <property type="entry name" value="(Trans)glycosidases"/>
    <property type="match status" value="1"/>
</dbReference>
<feature type="non-terminal residue" evidence="5">
    <location>
        <position position="1"/>
    </location>
</feature>
<feature type="domain" description="Glycoside hydrolase family 31 TIM barrel" evidence="4">
    <location>
        <begin position="251"/>
        <end position="348"/>
    </location>
</feature>
<feature type="signal peptide" evidence="3">
    <location>
        <begin position="1"/>
        <end position="22"/>
    </location>
</feature>
<keyword evidence="6" id="KW-1185">Reference proteome</keyword>
<feature type="chain" id="PRO_5032279791" description="Glycoside hydrolase family 31 TIM barrel domain-containing protein" evidence="3">
    <location>
        <begin position="23"/>
        <end position="496"/>
    </location>
</feature>
<evidence type="ECO:0000313" key="5">
    <source>
        <dbReference type="EMBL" id="CAE7381411.1"/>
    </source>
</evidence>
<keyword evidence="2" id="KW-0326">Glycosidase</keyword>
<feature type="domain" description="Glycoside hydrolase family 31 TIM barrel" evidence="4">
    <location>
        <begin position="428"/>
        <end position="496"/>
    </location>
</feature>
<comment type="caution">
    <text evidence="5">The sequence shown here is derived from an EMBL/GenBank/DDBJ whole genome shotgun (WGS) entry which is preliminary data.</text>
</comment>
<evidence type="ECO:0000256" key="1">
    <source>
        <dbReference type="ARBA" id="ARBA00007806"/>
    </source>
</evidence>
<dbReference type="OrthoDB" id="449103at2759"/>
<name>A0A812QDT8_9DINO</name>
<evidence type="ECO:0000256" key="2">
    <source>
        <dbReference type="RuleBase" id="RU361185"/>
    </source>
</evidence>
<keyword evidence="2" id="KW-0378">Hydrolase</keyword>
<protein>
    <recommendedName>
        <fullName evidence="4">Glycoside hydrolase family 31 TIM barrel domain-containing protein</fullName>
    </recommendedName>
</protein>
<evidence type="ECO:0000259" key="4">
    <source>
        <dbReference type="Pfam" id="PF01055"/>
    </source>
</evidence>
<gene>
    <name evidence="5" type="ORF">SNAT2548_LOCUS20821</name>
</gene>
<evidence type="ECO:0000256" key="3">
    <source>
        <dbReference type="SAM" id="SignalP"/>
    </source>
</evidence>
<reference evidence="5" key="1">
    <citation type="submission" date="2021-02" db="EMBL/GenBank/DDBJ databases">
        <authorList>
            <person name="Dougan E. K."/>
            <person name="Rhodes N."/>
            <person name="Thang M."/>
            <person name="Chan C."/>
        </authorList>
    </citation>
    <scope>NUCLEOTIDE SEQUENCE</scope>
</reference>
<dbReference type="Gene3D" id="3.20.20.80">
    <property type="entry name" value="Glycosidases"/>
    <property type="match status" value="2"/>
</dbReference>
<dbReference type="PANTHER" id="PTHR22762">
    <property type="entry name" value="ALPHA-GLUCOSIDASE"/>
    <property type="match status" value="1"/>
</dbReference>
<keyword evidence="3" id="KW-0732">Signal</keyword>
<dbReference type="Pfam" id="PF01055">
    <property type="entry name" value="Glyco_hydro_31_2nd"/>
    <property type="match status" value="2"/>
</dbReference>
<sequence>MEICRVWRLLKVVAMALRGLFLLQVPVASVGSRGAWSPNPRADPAAVHRCDNATRFTFLTPRLVRVEFSQEGAFEDRATTAIENRRLPPPQVLRVTTGPVWCEVTAIWEDDGSESTMTVHYRPGAAGDTAIEVETVLGDGEIVRWRQGDEDTGNLKGTRFDLAQCCANPGTSTPSELDPRFPLANGILSRNGWSLLDDSHSHAINPAAVGSWDWIDSEARESELDLYVFTCGAQFRQCLQDFTAVSGPINLPPLSAFGHWWSRHWGDPFDGIYFGPMTQQAIIKDVIQGYRDHELPLHQVVFDMEWHQQVSNADCKSFVGMRGWASWTWNRTLFPDPNSFASWLHAGNTSDSYGHPLKLALNLHPDAPFTHCEAMYEAFAAALGLDPGSRQDIKLDYFNQTVMMALANVVMPTLHADFLWMDSPTVTTWKNGFYDKVLLKQGRRPLVLSRYGGWGNQRYPIGFSGDTRRVWDTLHYLVYFTPTAANVGFGYWSHDI</sequence>
<evidence type="ECO:0000313" key="6">
    <source>
        <dbReference type="Proteomes" id="UP000604046"/>
    </source>
</evidence>
<dbReference type="InterPro" id="IPR017853">
    <property type="entry name" value="GH"/>
</dbReference>
<dbReference type="InterPro" id="IPR000322">
    <property type="entry name" value="Glyco_hydro_31_TIM"/>
</dbReference>